<dbReference type="InterPro" id="IPR038378">
    <property type="entry name" value="MHB_sf"/>
</dbReference>
<evidence type="ECO:0000259" key="2">
    <source>
        <dbReference type="Pfam" id="PF16525"/>
    </source>
</evidence>
<dbReference type="Pfam" id="PF16525">
    <property type="entry name" value="MHB"/>
    <property type="match status" value="1"/>
</dbReference>
<dbReference type="AlphaFoldDB" id="A0A1S1KAC1"/>
<dbReference type="Proteomes" id="UP000179636">
    <property type="component" value="Unassembled WGS sequence"/>
</dbReference>
<dbReference type="RefSeq" id="WP_070188141.1">
    <property type="nucleotide sequence ID" value="NZ_MLCL01000024.1"/>
</dbReference>
<evidence type="ECO:0000313" key="4">
    <source>
        <dbReference type="Proteomes" id="UP000179636"/>
    </source>
</evidence>
<feature type="domain" description="Haemophore haem-binding" evidence="2">
    <location>
        <begin position="28"/>
        <end position="104"/>
    </location>
</feature>
<dbReference type="OrthoDB" id="7448035at2"/>
<keyword evidence="4" id="KW-1185">Reference proteome</keyword>
<keyword evidence="1" id="KW-0732">Signal</keyword>
<evidence type="ECO:0000256" key="1">
    <source>
        <dbReference type="SAM" id="SignalP"/>
    </source>
</evidence>
<accession>A0A1Q9WEK4</accession>
<dbReference type="GO" id="GO:0020037">
    <property type="term" value="F:heme binding"/>
    <property type="evidence" value="ECO:0007669"/>
    <property type="project" value="InterPro"/>
</dbReference>
<feature type="chain" id="PRO_5038575440" description="Haemophore haem-binding domain-containing protein" evidence="1">
    <location>
        <begin position="26"/>
        <end position="105"/>
    </location>
</feature>
<reference evidence="3 4" key="1">
    <citation type="submission" date="2016-10" db="EMBL/GenBank/DDBJ databases">
        <title>Evaluation of Human, Animal and Environmental Mycobacterium chelonae Isolates by Core Genome Phylogenomic Analysis, Targeted Gene Comparison, and Anti-microbial Susceptibility Patterns: A Tale of Mistaken Identities.</title>
        <authorList>
            <person name="Fogelson S.B."/>
            <person name="Camus A.C."/>
            <person name="Lorenz W."/>
            <person name="Vasireddy R."/>
            <person name="Vasireddy S."/>
            <person name="Smith T."/>
            <person name="Brown-Elliott B.A."/>
            <person name="Wallace R.J.Jr."/>
            <person name="Hasan N.A."/>
            <person name="Reischl U."/>
            <person name="Sanchez S."/>
        </authorList>
    </citation>
    <scope>NUCLEOTIDE SEQUENCE [LARGE SCALE GENOMIC DNA]</scope>
    <source>
        <strain evidence="3 4">24999</strain>
    </source>
</reference>
<comment type="caution">
    <text evidence="3">The sequence shown here is derived from an EMBL/GenBank/DDBJ whole genome shotgun (WGS) entry which is preliminary data.</text>
</comment>
<dbReference type="EMBL" id="MLHV01000009">
    <property type="protein sequence ID" value="OHU00834.1"/>
    <property type="molecule type" value="Genomic_DNA"/>
</dbReference>
<name>A0A1S1KAC1_9MYCO</name>
<gene>
    <name evidence="3" type="ORF">BKG61_12555</name>
</gene>
<sequence>MFTRAIAAGAISLSLLAIGAPVAAAEEPNCTAADLAGVMAGVRAGTSAYLFTHPDVNAFFTSLKGQSNEQMADSVRVYLEDKPQIRAELTGIRQPAIDFRNRCGG</sequence>
<proteinExistence type="predicted"/>
<feature type="signal peptide" evidence="1">
    <location>
        <begin position="1"/>
        <end position="25"/>
    </location>
</feature>
<dbReference type="Gene3D" id="1.20.20.20">
    <property type="entry name" value="Haemophore, haem-binding domain"/>
    <property type="match status" value="1"/>
</dbReference>
<organism evidence="3 4">
    <name type="scientific">Mycobacterium syngnathidarum</name>
    <dbReference type="NCBI Taxonomy" id="1908205"/>
    <lineage>
        <taxon>Bacteria</taxon>
        <taxon>Bacillati</taxon>
        <taxon>Actinomycetota</taxon>
        <taxon>Actinomycetes</taxon>
        <taxon>Mycobacteriales</taxon>
        <taxon>Mycobacteriaceae</taxon>
        <taxon>Mycobacterium</taxon>
    </lineage>
</organism>
<dbReference type="STRING" id="1908205.BKG60_06240"/>
<evidence type="ECO:0000313" key="3">
    <source>
        <dbReference type="EMBL" id="OHU00834.1"/>
    </source>
</evidence>
<protein>
    <recommendedName>
        <fullName evidence="2">Haemophore haem-binding domain-containing protein</fullName>
    </recommendedName>
</protein>
<dbReference type="InterPro" id="IPR032407">
    <property type="entry name" value="MHB"/>
</dbReference>
<dbReference type="NCBIfam" id="TIGR04529">
    <property type="entry name" value="MTB_hemophore"/>
    <property type="match status" value="1"/>
</dbReference>
<accession>A0A1S1KAC1</accession>